<dbReference type="PANTHER" id="PTHR24006:SF925">
    <property type="entry name" value="UBIQUITINYL HYDROLASE 1"/>
    <property type="match status" value="1"/>
</dbReference>
<dbReference type="SUPFAM" id="SSF54001">
    <property type="entry name" value="Cysteine proteinases"/>
    <property type="match status" value="1"/>
</dbReference>
<sequence>MRSMMESNAEVAEEIFSFTSDLFDQFYIESNYIDGKNRIMDMIEWLEARIAAKEANEFLLKGHLELALVFVKSLTKTELLHISDRLLKILNEIIFPVSPLDRKTMREARASGCDNGAIESVAGGGDTPMSPRKLGSPLCDTQASVHAAMNLLVEMTKGIPESFQQLAALLKRNWHSQANLERFDVVPTSQRKSKTGYVGLKNGGATCYLNAVVQQLFMIHPMKNALLSGQLSDPKSRQNNSADKQYRYKIFNIFQRLIGHLSSSEQTFFVPRQFWDHVKLCGQHINVRDQQDAMEFYSQIVDTLDEAMKDDGEPSAIQEFLGGTFSDQKICKDCPHRYSREEAFTSISVDVRSQHSLQESLNQFVKGDLLDGENSYYCETCDTKVAAIKRLCIAKLPPYLCIQLKRFDYDWEREESIKFNDYFEFPRVLNMAPFTEAGIDNSETEVSQNNYRLKGVVVHSGQASGGHYYSFVRETAEPNSKWLKFDDCEVSEIDLSDEQLAGECFGGDQGEFWDGRRNQSRRGRRWWNAYLLFYESIEESSIQNLSQGLSDISVNSSTSESFCVPAVDRRQMPVTMPSHIKQEVEQQNAEMRHQRMMFSQEFIDFHINLVHASYEKIREEWRRNGGNKGTGIRQETKQLAKWALDLGMSFVVNIASKLHQQYRKVNFLQNTEDISWLTIIKELVVTDDYLADSVLKYFTPEVLRQYLFVCPNEDIRLFVAKILAVCCQKNCKLRERCMQDLVSISSPDNRSNVHVSEQYFLILDLLLRFPLQEGLAPPLYIYIDHGLLFNLTSLALQSERYQSSYRQSAGMAKLYSLVATLSRHCNMSRYTMPDHPSNSPYGKNIKMPNSEEVMEKPYFDPEAMKLFEDDKGANCTTIIRLIRDSELKKQTDIAFEFTKFILFNNRKMSKLIADDIVWNFVFGNTPDIPTFWTHLLACYCVLDDALQHARIMFILRNAHENGLLGIIEKTVRGLSNSNTGTRAYQALKLIIKLMASEDAVRRAIYNNEEILRSLKEGLKWLKMSLAEAPSGHSHDHTQGYELMRTASAERICDMGHDLLDTAATSEPDTVSSTTSGTSESSSRYEPASQ</sequence>
<dbReference type="Proteomes" id="UP001158576">
    <property type="component" value="Chromosome 2"/>
</dbReference>
<proteinExistence type="predicted"/>
<dbReference type="PANTHER" id="PTHR24006">
    <property type="entry name" value="UBIQUITIN CARBOXYL-TERMINAL HYDROLASE"/>
    <property type="match status" value="1"/>
</dbReference>
<feature type="region of interest" description="Disordered" evidence="1">
    <location>
        <begin position="1060"/>
        <end position="1089"/>
    </location>
</feature>
<gene>
    <name evidence="3" type="ORF">OKIOD_LOCUS15030</name>
</gene>
<dbReference type="EMBL" id="OU015567">
    <property type="protein sequence ID" value="CAG5112002.1"/>
    <property type="molecule type" value="Genomic_DNA"/>
</dbReference>
<dbReference type="Gene3D" id="3.90.70.10">
    <property type="entry name" value="Cysteine proteinases"/>
    <property type="match status" value="1"/>
</dbReference>
<accession>A0ABN7T4Q3</accession>
<dbReference type="PROSITE" id="PS00973">
    <property type="entry name" value="USP_2"/>
    <property type="match status" value="1"/>
</dbReference>
<evidence type="ECO:0000313" key="4">
    <source>
        <dbReference type="Proteomes" id="UP001158576"/>
    </source>
</evidence>
<dbReference type="Pfam" id="PF00443">
    <property type="entry name" value="UCH"/>
    <property type="match status" value="1"/>
</dbReference>
<feature type="domain" description="USP" evidence="2">
    <location>
        <begin position="198"/>
        <end position="537"/>
    </location>
</feature>
<feature type="compositionally biased region" description="Low complexity" evidence="1">
    <location>
        <begin position="1069"/>
        <end position="1081"/>
    </location>
</feature>
<reference evidence="3 4" key="1">
    <citation type="submission" date="2021-04" db="EMBL/GenBank/DDBJ databases">
        <authorList>
            <person name="Bliznina A."/>
        </authorList>
    </citation>
    <scope>NUCLEOTIDE SEQUENCE [LARGE SCALE GENOMIC DNA]</scope>
</reference>
<dbReference type="CDD" id="cd02659">
    <property type="entry name" value="peptidase_C19C"/>
    <property type="match status" value="1"/>
</dbReference>
<dbReference type="InterPro" id="IPR001394">
    <property type="entry name" value="Peptidase_C19_UCH"/>
</dbReference>
<dbReference type="InterPro" id="IPR038765">
    <property type="entry name" value="Papain-like_cys_pep_sf"/>
</dbReference>
<dbReference type="PROSITE" id="PS00972">
    <property type="entry name" value="USP_1"/>
    <property type="match status" value="1"/>
</dbReference>
<evidence type="ECO:0000259" key="2">
    <source>
        <dbReference type="PROSITE" id="PS50235"/>
    </source>
</evidence>
<evidence type="ECO:0000256" key="1">
    <source>
        <dbReference type="SAM" id="MobiDB-lite"/>
    </source>
</evidence>
<evidence type="ECO:0000313" key="3">
    <source>
        <dbReference type="EMBL" id="CAG5112002.1"/>
    </source>
</evidence>
<organism evidence="3 4">
    <name type="scientific">Oikopleura dioica</name>
    <name type="common">Tunicate</name>
    <dbReference type="NCBI Taxonomy" id="34765"/>
    <lineage>
        <taxon>Eukaryota</taxon>
        <taxon>Metazoa</taxon>
        <taxon>Chordata</taxon>
        <taxon>Tunicata</taxon>
        <taxon>Appendicularia</taxon>
        <taxon>Copelata</taxon>
        <taxon>Oikopleuridae</taxon>
        <taxon>Oikopleura</taxon>
    </lineage>
</organism>
<dbReference type="InterPro" id="IPR050164">
    <property type="entry name" value="Peptidase_C19"/>
</dbReference>
<protein>
    <submittedName>
        <fullName evidence="3">Oidioi.mRNA.OKI2018_I69.chr2.g6265.t1.cds</fullName>
    </submittedName>
</protein>
<dbReference type="PROSITE" id="PS50235">
    <property type="entry name" value="USP_3"/>
    <property type="match status" value="1"/>
</dbReference>
<keyword evidence="4" id="KW-1185">Reference proteome</keyword>
<dbReference type="InterPro" id="IPR018200">
    <property type="entry name" value="USP_CS"/>
</dbReference>
<dbReference type="InterPro" id="IPR028889">
    <property type="entry name" value="USP"/>
</dbReference>
<name>A0ABN7T4Q3_OIKDI</name>